<protein>
    <recommendedName>
        <fullName evidence="3">Ig-like domain-containing protein</fullName>
    </recommendedName>
</protein>
<dbReference type="RefSeq" id="WP_238074028.1">
    <property type="nucleotide sequence ID" value="NZ_JAKNJB010000013.1"/>
</dbReference>
<organism evidence="1 2">
    <name type="scientific">Intestinimonas massiliensis</name>
    <name type="common">ex Afouda et al. 2020</name>
    <dbReference type="NCBI Taxonomy" id="1673721"/>
    <lineage>
        <taxon>Bacteria</taxon>
        <taxon>Bacillati</taxon>
        <taxon>Bacillota</taxon>
        <taxon>Clostridia</taxon>
        <taxon>Eubacteriales</taxon>
        <taxon>Intestinimonas</taxon>
    </lineage>
</organism>
<comment type="caution">
    <text evidence="1">The sequence shown here is derived from an EMBL/GenBank/DDBJ whole genome shotgun (WGS) entry which is preliminary data.</text>
</comment>
<evidence type="ECO:0000313" key="2">
    <source>
        <dbReference type="Proteomes" id="UP001200313"/>
    </source>
</evidence>
<gene>
    <name evidence="1" type="ORF">L0P79_09285</name>
</gene>
<proteinExistence type="predicted"/>
<dbReference type="EMBL" id="JAKNJB010000013">
    <property type="protein sequence ID" value="MCG4527270.1"/>
    <property type="molecule type" value="Genomic_DNA"/>
</dbReference>
<dbReference type="Proteomes" id="UP001200313">
    <property type="component" value="Unassembled WGS sequence"/>
</dbReference>
<evidence type="ECO:0000313" key="1">
    <source>
        <dbReference type="EMBL" id="MCG4527270.1"/>
    </source>
</evidence>
<sequence length="460" mass="49320">MSVKSYDCVSYDEDSGQATWNQAGTALENAVTIDGTTITVTGFDFNRNYLAEIGRMEGDSTQPGEFHGRKLVIEFTVTPREGFWGGDEVPTNGADSGVYTADGSEVELFEVPKVNVPLNVPDFTGNTVNVYYGGAAPADSTLYTPIPLPTGEDDWKDDFVTIGDYTVAGPVSTTADGVYTVSVTVTSGNQNQPKKANATVRVFLPQFAVEAQDVWTDYGVAVPLAQWGLIQEAGAPKVTVTWKREGVTESVTMANAEPAISDYVFTFTASGTPDGTLSGGTYTTGTQDADFRVGLTSCRVGSTGYSVPADALTVVPAVSGEAHDFTVHINKFQMTVTKTATGADTYLQDFIFTVSDGTQSFQIVIHGEGSKTVVGLICGKTYTVTEEEGWSWRYQPDGTGTKNVTCTTNYVSNTAPAEASLTAGTVTMHNRLDNDKWLSGENMKANKFNKTRRRAVRKEG</sequence>
<reference evidence="1 2" key="1">
    <citation type="submission" date="2022-01" db="EMBL/GenBank/DDBJ databases">
        <title>Collection of gut derived symbiotic bacterial strains cultured from healthy donors.</title>
        <authorList>
            <person name="Lin H."/>
            <person name="Kohout C."/>
            <person name="Waligurski E."/>
            <person name="Pamer E.G."/>
        </authorList>
    </citation>
    <scope>NUCLEOTIDE SEQUENCE [LARGE SCALE GENOMIC DNA]</scope>
    <source>
        <strain evidence="1 2">DFI.3.7</strain>
    </source>
</reference>
<name>A0ABS9M902_9FIRM</name>
<keyword evidence="2" id="KW-1185">Reference proteome</keyword>
<evidence type="ECO:0008006" key="3">
    <source>
        <dbReference type="Google" id="ProtNLM"/>
    </source>
</evidence>
<accession>A0ABS9M902</accession>